<evidence type="ECO:0000259" key="11">
    <source>
        <dbReference type="Pfam" id="PF24708"/>
    </source>
</evidence>
<feature type="domain" description="Lipase-like C-terminal" evidence="11">
    <location>
        <begin position="63"/>
        <end position="438"/>
    </location>
</feature>
<sequence>MFVQRCGVSVAITLLFAWMITTSSANASSSNDHPFHSSPEAAVREKKIKPSVTIQPAADSRQNSYPIILVHGLGGFDQLYSLKYWGGLNDIKQDLTKRGYDVYVADIGTVSSNWDRAVELYAQIKGGRVDYGKVHAETHGHARYGRTYSGLYPEWGEVDEETGKVKKVHLIGHSMGGQTIRVLTQLLQNGDKNESASTDSETLSPLFNGEKKPWVASVMTISTPHDGSTLTYHVQDVFPKIQQLIAAFAAVAGNREIMDYDFKLDQWGLKRLPGESFDAYMKRVCESKIWEKNKDTSEWDLSLPGAMELNRWVQAQPDVFYFSVSNEQTYRSILTGHELPEPLMNPAFYSFSIYMGRHTRKTDDFVVDRRWFKNDGMVNTRSMDGPSLGSTDLIVFYEGQPERGKWNHLGMMRSYDHLDVIGWGVRDLRPWYRELAALLASLPE</sequence>
<dbReference type="RefSeq" id="WP_309867325.1">
    <property type="nucleotide sequence ID" value="NZ_JAVDQG010000006.1"/>
</dbReference>
<evidence type="ECO:0000256" key="7">
    <source>
        <dbReference type="ARBA" id="ARBA00022963"/>
    </source>
</evidence>
<evidence type="ECO:0000256" key="1">
    <source>
        <dbReference type="ARBA" id="ARBA00001024"/>
    </source>
</evidence>
<feature type="chain" id="PRO_5045960313" description="triacylglycerol lipase" evidence="10">
    <location>
        <begin position="28"/>
        <end position="444"/>
    </location>
</feature>
<comment type="caution">
    <text evidence="12">The sequence shown here is derived from an EMBL/GenBank/DDBJ whole genome shotgun (WGS) entry which is preliminary data.</text>
</comment>
<comment type="catalytic activity">
    <reaction evidence="1">
        <text>a triacylglycerol + H2O = a diacylglycerol + a fatty acid + H(+)</text>
        <dbReference type="Rhea" id="RHEA:12044"/>
        <dbReference type="ChEBI" id="CHEBI:15377"/>
        <dbReference type="ChEBI" id="CHEBI:15378"/>
        <dbReference type="ChEBI" id="CHEBI:17855"/>
        <dbReference type="ChEBI" id="CHEBI:18035"/>
        <dbReference type="ChEBI" id="CHEBI:28868"/>
        <dbReference type="EC" id="3.1.1.3"/>
    </reaction>
</comment>
<dbReference type="EC" id="3.1.1.3" evidence="3"/>
<keyword evidence="7" id="KW-0442">Lipid degradation</keyword>
<dbReference type="PANTHER" id="PTHR34043">
    <property type="entry name" value="ALPHA/BETA-HYDROLASES SUPERFAMILY PROTEIN"/>
    <property type="match status" value="1"/>
</dbReference>
<dbReference type="Pfam" id="PF24708">
    <property type="entry name" value="Lip_C"/>
    <property type="match status" value="1"/>
</dbReference>
<dbReference type="InterPro" id="IPR029058">
    <property type="entry name" value="AB_hydrolase_fold"/>
</dbReference>
<keyword evidence="13" id="KW-1185">Reference proteome</keyword>
<keyword evidence="6 12" id="KW-0378">Hydrolase</keyword>
<evidence type="ECO:0000256" key="9">
    <source>
        <dbReference type="SAM" id="MobiDB-lite"/>
    </source>
</evidence>
<feature type="region of interest" description="Disordered" evidence="9">
    <location>
        <begin position="25"/>
        <end position="47"/>
    </location>
</feature>
<evidence type="ECO:0000313" key="13">
    <source>
        <dbReference type="Proteomes" id="UP001185012"/>
    </source>
</evidence>
<proteinExistence type="predicted"/>
<keyword evidence="4" id="KW-0964">Secreted</keyword>
<evidence type="ECO:0000256" key="4">
    <source>
        <dbReference type="ARBA" id="ARBA00022525"/>
    </source>
</evidence>
<name>A0ABU1IQ05_9BACL</name>
<dbReference type="GO" id="GO:0004806">
    <property type="term" value="F:triacylglycerol lipase activity"/>
    <property type="evidence" value="ECO:0007669"/>
    <property type="project" value="UniProtKB-EC"/>
</dbReference>
<accession>A0ABU1IQ05</accession>
<evidence type="ECO:0000256" key="2">
    <source>
        <dbReference type="ARBA" id="ARBA00004613"/>
    </source>
</evidence>
<reference evidence="12 13" key="1">
    <citation type="submission" date="2023-07" db="EMBL/GenBank/DDBJ databases">
        <title>Genomic Encyclopedia of Type Strains, Phase IV (KMG-IV): sequencing the most valuable type-strain genomes for metagenomic binning, comparative biology and taxonomic classification.</title>
        <authorList>
            <person name="Goeker M."/>
        </authorList>
    </citation>
    <scope>NUCLEOTIDE SEQUENCE [LARGE SCALE GENOMIC DNA]</scope>
    <source>
        <strain evidence="12 13">DSM 45903</strain>
    </source>
</reference>
<evidence type="ECO:0000313" key="12">
    <source>
        <dbReference type="EMBL" id="MDR6226858.1"/>
    </source>
</evidence>
<evidence type="ECO:0000256" key="3">
    <source>
        <dbReference type="ARBA" id="ARBA00013279"/>
    </source>
</evidence>
<keyword evidence="5 10" id="KW-0732">Signal</keyword>
<evidence type="ECO:0000256" key="10">
    <source>
        <dbReference type="SAM" id="SignalP"/>
    </source>
</evidence>
<protein>
    <recommendedName>
        <fullName evidence="3">triacylglycerol lipase</fullName>
        <ecNumber evidence="3">3.1.1.3</ecNumber>
    </recommendedName>
</protein>
<dbReference type="Gene3D" id="3.40.50.1820">
    <property type="entry name" value="alpha/beta hydrolase"/>
    <property type="match status" value="1"/>
</dbReference>
<dbReference type="Proteomes" id="UP001185012">
    <property type="component" value="Unassembled WGS sequence"/>
</dbReference>
<dbReference type="EMBL" id="JAVDQG010000006">
    <property type="protein sequence ID" value="MDR6226858.1"/>
    <property type="molecule type" value="Genomic_DNA"/>
</dbReference>
<organism evidence="12 13">
    <name type="scientific">Desmospora profundinema</name>
    <dbReference type="NCBI Taxonomy" id="1571184"/>
    <lineage>
        <taxon>Bacteria</taxon>
        <taxon>Bacillati</taxon>
        <taxon>Bacillota</taxon>
        <taxon>Bacilli</taxon>
        <taxon>Bacillales</taxon>
        <taxon>Thermoactinomycetaceae</taxon>
        <taxon>Desmospora</taxon>
    </lineage>
</organism>
<feature type="signal peptide" evidence="10">
    <location>
        <begin position="1"/>
        <end position="27"/>
    </location>
</feature>
<comment type="subcellular location">
    <subcellularLocation>
        <location evidence="2">Secreted</location>
    </subcellularLocation>
</comment>
<dbReference type="SUPFAM" id="SSF53474">
    <property type="entry name" value="alpha/beta-Hydrolases"/>
    <property type="match status" value="1"/>
</dbReference>
<dbReference type="PANTHER" id="PTHR34043:SF3">
    <property type="entry name" value="ALPHA_BETA-HYDROLASES SUPERFAMILY PROTEIN"/>
    <property type="match status" value="1"/>
</dbReference>
<evidence type="ECO:0000256" key="5">
    <source>
        <dbReference type="ARBA" id="ARBA00022729"/>
    </source>
</evidence>
<evidence type="ECO:0000256" key="6">
    <source>
        <dbReference type="ARBA" id="ARBA00022801"/>
    </source>
</evidence>
<dbReference type="InterPro" id="IPR056304">
    <property type="entry name" value="Lip-like_C"/>
</dbReference>
<gene>
    <name evidence="12" type="ORF">JOE21_002868</name>
</gene>
<evidence type="ECO:0000256" key="8">
    <source>
        <dbReference type="ARBA" id="ARBA00023098"/>
    </source>
</evidence>
<keyword evidence="8" id="KW-0443">Lipid metabolism</keyword>